<dbReference type="SUPFAM" id="SSF52317">
    <property type="entry name" value="Class I glutamine amidotransferase-like"/>
    <property type="match status" value="1"/>
</dbReference>
<dbReference type="Proteomes" id="UP001597083">
    <property type="component" value="Unassembled WGS sequence"/>
</dbReference>
<feature type="non-terminal residue" evidence="1">
    <location>
        <position position="71"/>
    </location>
</feature>
<dbReference type="EMBL" id="JBHTIR010002474">
    <property type="protein sequence ID" value="MFD0853825.1"/>
    <property type="molecule type" value="Genomic_DNA"/>
</dbReference>
<name>A0ABW3CHQ6_9ACTN</name>
<comment type="caution">
    <text evidence="1">The sequence shown here is derived from an EMBL/GenBank/DDBJ whole genome shotgun (WGS) entry which is preliminary data.</text>
</comment>
<gene>
    <name evidence="1" type="ORF">ACFQ07_16420</name>
</gene>
<reference evidence="2" key="1">
    <citation type="journal article" date="2019" name="Int. J. Syst. Evol. Microbiol.">
        <title>The Global Catalogue of Microorganisms (GCM) 10K type strain sequencing project: providing services to taxonomists for standard genome sequencing and annotation.</title>
        <authorList>
            <consortium name="The Broad Institute Genomics Platform"/>
            <consortium name="The Broad Institute Genome Sequencing Center for Infectious Disease"/>
            <person name="Wu L."/>
            <person name="Ma J."/>
        </authorList>
    </citation>
    <scope>NUCLEOTIDE SEQUENCE [LARGE SCALE GENOMIC DNA]</scope>
    <source>
        <strain evidence="2">JCM 31696</strain>
    </source>
</reference>
<keyword evidence="2" id="KW-1185">Reference proteome</keyword>
<dbReference type="InterPro" id="IPR029062">
    <property type="entry name" value="Class_I_gatase-like"/>
</dbReference>
<proteinExistence type="predicted"/>
<protein>
    <submittedName>
        <fullName evidence="1">AraC family transcriptional regulator</fullName>
    </submittedName>
</protein>
<organism evidence="1 2">
    <name type="scientific">Actinomadura adrarensis</name>
    <dbReference type="NCBI Taxonomy" id="1819600"/>
    <lineage>
        <taxon>Bacteria</taxon>
        <taxon>Bacillati</taxon>
        <taxon>Actinomycetota</taxon>
        <taxon>Actinomycetes</taxon>
        <taxon>Streptosporangiales</taxon>
        <taxon>Thermomonosporaceae</taxon>
        <taxon>Actinomadura</taxon>
    </lineage>
</organism>
<sequence length="71" mass="7290">MSPHRVVALLNPPQSPFELGCAAEVFGGVAAARYDFGVCAERPGPVETTVGYAMLVEAGLEAVGDADTVVI</sequence>
<evidence type="ECO:0000313" key="2">
    <source>
        <dbReference type="Proteomes" id="UP001597083"/>
    </source>
</evidence>
<accession>A0ABW3CHQ6</accession>
<dbReference type="Gene3D" id="3.40.50.880">
    <property type="match status" value="1"/>
</dbReference>
<evidence type="ECO:0000313" key="1">
    <source>
        <dbReference type="EMBL" id="MFD0853825.1"/>
    </source>
</evidence>